<feature type="signal peptide" evidence="4">
    <location>
        <begin position="1"/>
        <end position="23"/>
    </location>
</feature>
<evidence type="ECO:0000256" key="2">
    <source>
        <dbReference type="ARBA" id="ARBA00022448"/>
    </source>
</evidence>
<keyword evidence="3 4" id="KW-0732">Signal</keyword>
<sequence length="440" mass="48611">MNKKAAASVIVGSMLILPLTASADDHEDGFIEGSHLNILARNYYFNRNNKDGRNDAKDWSQALLLRYQSGFTEGTIGLGLNALAFTGVKLDASSGKTGTDNLRVHDDGHPSDTFSKAGAALKLRWSNSTLVFGDQEPFNPVFATGHNRLVAQTAKGLSLDIREFENLNIEAGHFTGATGTTSTNTDGELWALFAGVSTPSVDYIGATYTLSPGTVTKLYVSHFEDLWHQYYFNLGKKIELKNNHSLNFDFNLYRTLDTGSANAGSINNTTWGLSAAYAFGAHTITLAAQKVDGDIPFDYLGTGDVDRYGFNRPAQGGSIFLPNSVQYSDFNGPNERSWQLRYDISMEEFNLPGLSFMTRYIRGSGIDGTHVPANSPYANIWGENAKHHELNVEARYVVQSGPMKDLSFRLRQTWHRANHAQPEGNMNEFRLITDYPIDVF</sequence>
<name>A0ABZ2RLJ2_ECTME</name>
<dbReference type="InterPro" id="IPR005318">
    <property type="entry name" value="OM_porin_bac"/>
</dbReference>
<dbReference type="Pfam" id="PF03573">
    <property type="entry name" value="OprD"/>
    <property type="match status" value="1"/>
</dbReference>
<dbReference type="PANTHER" id="PTHR34596:SF2">
    <property type="entry name" value="CHITOPORIN"/>
    <property type="match status" value="1"/>
</dbReference>
<comment type="similarity">
    <text evidence="1">Belongs to the outer membrane porin (Opr) (TC 1.B.25) family.</text>
</comment>
<proteinExistence type="inferred from homology"/>
<accession>A0ABZ2RLJ2</accession>
<keyword evidence="6" id="KW-1185">Reference proteome</keyword>
<dbReference type="Proteomes" id="UP001476583">
    <property type="component" value="Chromosome"/>
</dbReference>
<organism evidence="5 6">
    <name type="scientific">Ectopseudomonas mendocina</name>
    <name type="common">Pseudomonas mendocina</name>
    <dbReference type="NCBI Taxonomy" id="300"/>
    <lineage>
        <taxon>Bacteria</taxon>
        <taxon>Pseudomonadati</taxon>
        <taxon>Pseudomonadota</taxon>
        <taxon>Gammaproteobacteria</taxon>
        <taxon>Pseudomonadales</taxon>
        <taxon>Pseudomonadaceae</taxon>
        <taxon>Ectopseudomonas</taxon>
    </lineage>
</organism>
<dbReference type="EMBL" id="CP148074">
    <property type="protein sequence ID" value="WXL27883.1"/>
    <property type="molecule type" value="Genomic_DNA"/>
</dbReference>
<dbReference type="Gene3D" id="2.40.160.10">
    <property type="entry name" value="Porin"/>
    <property type="match status" value="1"/>
</dbReference>
<evidence type="ECO:0000256" key="1">
    <source>
        <dbReference type="ARBA" id="ARBA00009075"/>
    </source>
</evidence>
<feature type="chain" id="PRO_5045781658" evidence="4">
    <location>
        <begin position="24"/>
        <end position="440"/>
    </location>
</feature>
<keyword evidence="2" id="KW-0813">Transport</keyword>
<evidence type="ECO:0000313" key="6">
    <source>
        <dbReference type="Proteomes" id="UP001476583"/>
    </source>
</evidence>
<evidence type="ECO:0000256" key="4">
    <source>
        <dbReference type="SAM" id="SignalP"/>
    </source>
</evidence>
<evidence type="ECO:0000313" key="5">
    <source>
        <dbReference type="EMBL" id="WXL27883.1"/>
    </source>
</evidence>
<reference evidence="5 6" key="1">
    <citation type="submission" date="2024-03" db="EMBL/GenBank/DDBJ databases">
        <title>Complete genome of BD2.</title>
        <authorList>
            <person name="Cao G."/>
        </authorList>
    </citation>
    <scope>NUCLEOTIDE SEQUENCE [LARGE SCALE GENOMIC DNA]</scope>
    <source>
        <strain evidence="5 6">BD2</strain>
    </source>
</reference>
<protein>
    <submittedName>
        <fullName evidence="5">OprD family porin</fullName>
    </submittedName>
</protein>
<evidence type="ECO:0000256" key="3">
    <source>
        <dbReference type="ARBA" id="ARBA00022729"/>
    </source>
</evidence>
<dbReference type="InterPro" id="IPR023614">
    <property type="entry name" value="Porin_dom_sf"/>
</dbReference>
<dbReference type="PANTHER" id="PTHR34596">
    <property type="entry name" value="CHITOPORIN"/>
    <property type="match status" value="1"/>
</dbReference>
<gene>
    <name evidence="5" type="ORF">WG219_10715</name>
</gene>